<name>A0AAU7QSC2_9FLAO</name>
<reference evidence="3" key="1">
    <citation type="submission" date="2024-06" db="EMBL/GenBank/DDBJ databases">
        <title>Diversity, functionality, and evolutionary history of bacterial symbionts in false click beetles (Coleoptera, Throscidae).</title>
        <authorList>
            <person name="Wierz J.C."/>
            <person name="Malm H."/>
            <person name="Kaltenpoth M."/>
            <person name="Engl T."/>
        </authorList>
    </citation>
    <scope>NUCLEOTIDE SEQUENCE</scope>
    <source>
        <strain evidence="3">Tser</strain>
    </source>
</reference>
<dbReference type="Gene3D" id="2.40.280.10">
    <property type="match status" value="1"/>
</dbReference>
<keyword evidence="1" id="KW-0963">Cytoplasm</keyword>
<keyword evidence="2" id="KW-0694">RNA-binding</keyword>
<evidence type="ECO:0000256" key="2">
    <source>
        <dbReference type="ARBA" id="ARBA00022884"/>
    </source>
</evidence>
<dbReference type="AlphaFoldDB" id="A0AAU7QSC2"/>
<dbReference type="GO" id="GO:0070930">
    <property type="term" value="P:trans-translation-dependent protein tagging"/>
    <property type="evidence" value="ECO:0007669"/>
    <property type="project" value="TreeGrafter"/>
</dbReference>
<dbReference type="GO" id="GO:0003723">
    <property type="term" value="F:RNA binding"/>
    <property type="evidence" value="ECO:0007669"/>
    <property type="project" value="UniProtKB-KW"/>
</dbReference>
<protein>
    <submittedName>
        <fullName evidence="3">SsrA-binding protein</fullName>
    </submittedName>
</protein>
<dbReference type="InterPro" id="IPR023620">
    <property type="entry name" value="SmpB"/>
</dbReference>
<accession>A0AAU7QSC2</accession>
<proteinExistence type="predicted"/>
<organism evidence="3">
    <name type="scientific">Candidatus Shikimatogenerans sp. Tser</name>
    <dbReference type="NCBI Taxonomy" id="3158568"/>
    <lineage>
        <taxon>Bacteria</taxon>
        <taxon>Pseudomonadati</taxon>
        <taxon>Bacteroidota</taxon>
        <taxon>Flavobacteriia</taxon>
        <taxon>Flavobacteriales</taxon>
        <taxon>Candidatus Shikimatogenerans</taxon>
    </lineage>
</organism>
<dbReference type="EMBL" id="CP157893">
    <property type="protein sequence ID" value="XBT18216.1"/>
    <property type="molecule type" value="Genomic_DNA"/>
</dbReference>
<gene>
    <name evidence="3" type="ORF">ABNO52_00240</name>
</gene>
<dbReference type="PANTHER" id="PTHR30308:SF2">
    <property type="entry name" value="SSRA-BINDING PROTEIN"/>
    <property type="match status" value="1"/>
</dbReference>
<dbReference type="GO" id="GO:0005829">
    <property type="term" value="C:cytosol"/>
    <property type="evidence" value="ECO:0007669"/>
    <property type="project" value="TreeGrafter"/>
</dbReference>
<dbReference type="SUPFAM" id="SSF74982">
    <property type="entry name" value="Small protein B (SmpB)"/>
    <property type="match status" value="1"/>
</dbReference>
<evidence type="ECO:0000313" key="3">
    <source>
        <dbReference type="EMBL" id="XBT18216.1"/>
    </source>
</evidence>
<dbReference type="Pfam" id="PF01668">
    <property type="entry name" value="SmpB"/>
    <property type="match status" value="1"/>
</dbReference>
<dbReference type="InterPro" id="IPR000037">
    <property type="entry name" value="SsrA-bd_prot"/>
</dbReference>
<dbReference type="PANTHER" id="PTHR30308">
    <property type="entry name" value="TMRNA-BINDING COMPONENT OF TRANS-TRANSLATION TAGGING COMPLEX"/>
    <property type="match status" value="1"/>
</dbReference>
<evidence type="ECO:0000256" key="1">
    <source>
        <dbReference type="ARBA" id="ARBA00022490"/>
    </source>
</evidence>
<sequence>MKNIIIIKNKKIKIQYKMLKKFIAGLVLIKDEIKNIRNKNLNINNSYCIIQNNEIFINNINFIHYKCNNKYYKRRNIKLLLNKFEILKISKQIKIYNYSIIPYKIFLKNNILAKIVIYICKSLKKYDKRFLLKEKEFKNYNYKYDL</sequence>